<dbReference type="EMBL" id="CP109491">
    <property type="protein sequence ID" value="WUX38494.1"/>
    <property type="molecule type" value="Genomic_DNA"/>
</dbReference>
<dbReference type="CDD" id="cd01189">
    <property type="entry name" value="INT_ICEBs1_C_like"/>
    <property type="match status" value="1"/>
</dbReference>
<dbReference type="InterPro" id="IPR010998">
    <property type="entry name" value="Integrase_recombinase_N"/>
</dbReference>
<name>A0ABZ1ZME9_STRAQ</name>
<feature type="domain" description="Core-binding (CB)" evidence="5">
    <location>
        <begin position="65"/>
        <end position="156"/>
    </location>
</feature>
<evidence type="ECO:0000256" key="1">
    <source>
        <dbReference type="ARBA" id="ARBA00023125"/>
    </source>
</evidence>
<feature type="domain" description="Tyr recombinase" evidence="4">
    <location>
        <begin position="184"/>
        <end position="390"/>
    </location>
</feature>
<dbReference type="InterPro" id="IPR011010">
    <property type="entry name" value="DNA_brk_join_enz"/>
</dbReference>
<reference evidence="6" key="1">
    <citation type="submission" date="2022-10" db="EMBL/GenBank/DDBJ databases">
        <title>The complete genomes of actinobacterial strains from the NBC collection.</title>
        <authorList>
            <person name="Joergensen T.S."/>
            <person name="Alvarez Arevalo M."/>
            <person name="Sterndorff E.B."/>
            <person name="Faurdal D."/>
            <person name="Vuksanovic O."/>
            <person name="Mourched A.-S."/>
            <person name="Charusanti P."/>
            <person name="Shaw S."/>
            <person name="Blin K."/>
            <person name="Weber T."/>
        </authorList>
    </citation>
    <scope>NUCLEOTIDE SEQUENCE</scope>
    <source>
        <strain evidence="6">NBC_01436</strain>
    </source>
</reference>
<dbReference type="RefSeq" id="WP_329356928.1">
    <property type="nucleotide sequence ID" value="NZ_CP109490.1"/>
</dbReference>
<dbReference type="PANTHER" id="PTHR30349:SF91">
    <property type="entry name" value="INTA PROTEIN"/>
    <property type="match status" value="1"/>
</dbReference>
<evidence type="ECO:0000259" key="4">
    <source>
        <dbReference type="PROSITE" id="PS51898"/>
    </source>
</evidence>
<dbReference type="Proteomes" id="UP001431926">
    <property type="component" value="Chromosome"/>
</dbReference>
<protein>
    <submittedName>
        <fullName evidence="6">Site-specific integrase</fullName>
    </submittedName>
</protein>
<dbReference type="PROSITE" id="PS51898">
    <property type="entry name" value="TYR_RECOMBINASE"/>
    <property type="match status" value="1"/>
</dbReference>
<evidence type="ECO:0000256" key="2">
    <source>
        <dbReference type="ARBA" id="ARBA00023172"/>
    </source>
</evidence>
<keyword evidence="7" id="KW-1185">Reference proteome</keyword>
<dbReference type="Pfam" id="PF00589">
    <property type="entry name" value="Phage_integrase"/>
    <property type="match status" value="1"/>
</dbReference>
<evidence type="ECO:0000259" key="5">
    <source>
        <dbReference type="PROSITE" id="PS51900"/>
    </source>
</evidence>
<keyword evidence="1 3" id="KW-0238">DNA-binding</keyword>
<keyword evidence="2" id="KW-0233">DNA recombination</keyword>
<dbReference type="PROSITE" id="PS51900">
    <property type="entry name" value="CB"/>
    <property type="match status" value="1"/>
</dbReference>
<dbReference type="SUPFAM" id="SSF56349">
    <property type="entry name" value="DNA breaking-rejoining enzymes"/>
    <property type="match status" value="1"/>
</dbReference>
<evidence type="ECO:0000313" key="7">
    <source>
        <dbReference type="Proteomes" id="UP001431926"/>
    </source>
</evidence>
<organism evidence="6 7">
    <name type="scientific">Streptomyces anulatus</name>
    <name type="common">Streptomyces chrysomallus</name>
    <dbReference type="NCBI Taxonomy" id="1892"/>
    <lineage>
        <taxon>Bacteria</taxon>
        <taxon>Bacillati</taxon>
        <taxon>Actinomycetota</taxon>
        <taxon>Actinomycetes</taxon>
        <taxon>Kitasatosporales</taxon>
        <taxon>Streptomycetaceae</taxon>
        <taxon>Streptomyces</taxon>
    </lineage>
</organism>
<evidence type="ECO:0000256" key="3">
    <source>
        <dbReference type="PROSITE-ProRule" id="PRU01248"/>
    </source>
</evidence>
<dbReference type="InterPro" id="IPR013762">
    <property type="entry name" value="Integrase-like_cat_sf"/>
</dbReference>
<dbReference type="Gene3D" id="1.10.150.130">
    <property type="match status" value="1"/>
</dbReference>
<dbReference type="InterPro" id="IPR050090">
    <property type="entry name" value="Tyrosine_recombinase_XerCD"/>
</dbReference>
<accession>A0ABZ1ZME9</accession>
<gene>
    <name evidence="6" type="ORF">OG367_20630</name>
</gene>
<dbReference type="Gene3D" id="1.10.443.10">
    <property type="entry name" value="Intergrase catalytic core"/>
    <property type="match status" value="1"/>
</dbReference>
<dbReference type="PANTHER" id="PTHR30349">
    <property type="entry name" value="PHAGE INTEGRASE-RELATED"/>
    <property type="match status" value="1"/>
</dbReference>
<proteinExistence type="predicted"/>
<dbReference type="InterPro" id="IPR002104">
    <property type="entry name" value="Integrase_catalytic"/>
</dbReference>
<dbReference type="InterPro" id="IPR044068">
    <property type="entry name" value="CB"/>
</dbReference>
<sequence>MPEIKKVTARGKTRYRFVVDIGVDPATKKRRQLTVTKDTSTEAKNELARIQHQQATGQFVAPSKMTVEELVDTWLAMVTPDVEVKTARSYVDAMAYVKTRLGATLVQQLTEEDVTEMVTWMLTSARRIGGQPGTGLSVRTVDLTLGRLRAVLILGMRRNILTRNVAEFVTVPKAARKAARAKKRERTPWDEVEVRQFLTGIRGVREYGGWMLTFIAERPAEVCGARWAQDIDLEKGTTTIGNTRTLAYDPERPRGERSVVIEKDAKSEAGERALPLPVPTWNGLRAFRKIQVAERLAAGEAYENSGYVMVDKLGRPWKTDKLRREAYKLMDQLEVRRVTLYMARHAILSWMANNGVPDTVVSAWAGHADLSFTKRIYVHPDPQSLRAGSEKLNELLG</sequence>
<evidence type="ECO:0000313" key="6">
    <source>
        <dbReference type="EMBL" id="WUX38494.1"/>
    </source>
</evidence>